<evidence type="ECO:0000313" key="5">
    <source>
        <dbReference type="EMBL" id="SLN40519.1"/>
    </source>
</evidence>
<dbReference type="AlphaFoldDB" id="A0A1Y5SH16"/>
<dbReference type="PRINTS" id="PR00080">
    <property type="entry name" value="SDRFAMILY"/>
</dbReference>
<dbReference type="InterPro" id="IPR002347">
    <property type="entry name" value="SDR_fam"/>
</dbReference>
<dbReference type="EC" id="1.1.1.100" evidence="5"/>
<dbReference type="OrthoDB" id="286404at2"/>
<dbReference type="PANTHER" id="PTHR43618:SF8">
    <property type="entry name" value="7ALPHA-HYDROXYSTEROID DEHYDROGENASE"/>
    <property type="match status" value="1"/>
</dbReference>
<dbReference type="Proteomes" id="UP000193077">
    <property type="component" value="Unassembled WGS sequence"/>
</dbReference>
<organism evidence="5 6">
    <name type="scientific">Falsiruegeria litorea R37</name>
    <dbReference type="NCBI Taxonomy" id="1200284"/>
    <lineage>
        <taxon>Bacteria</taxon>
        <taxon>Pseudomonadati</taxon>
        <taxon>Pseudomonadota</taxon>
        <taxon>Alphaproteobacteria</taxon>
        <taxon>Rhodobacterales</taxon>
        <taxon>Roseobacteraceae</taxon>
        <taxon>Falsiruegeria</taxon>
    </lineage>
</organism>
<dbReference type="PRINTS" id="PR00081">
    <property type="entry name" value="GDHRDH"/>
</dbReference>
<dbReference type="PROSITE" id="PS00061">
    <property type="entry name" value="ADH_SHORT"/>
    <property type="match status" value="1"/>
</dbReference>
<sequence length="272" mass="27978">MTPETLFSLHGKTALVTGGATGIGRMAAEALVRAGARVLIASRKGDACEAVAAQLNALDAPGSAEGFAGDVGSAEGIDAIVADVKSRTETLDILMNNSGVTWGAPMGQFPHEAWEKVMNVNVAGVFDLTQKLLPMLMASAKDGDPARVINVGSVMGEIPMGDGAYSYSASKAAVMHLSKIMAKELAGYNVTVNSLAPGPFVSRMTAFATADEEKRAKVGSDVPLGRVGRDDDIAGCMLFLCGRGGAYVTGAIIPVSGGINVMSGHNIFEKAM</sequence>
<evidence type="ECO:0000313" key="6">
    <source>
        <dbReference type="Proteomes" id="UP000193077"/>
    </source>
</evidence>
<dbReference type="InterPro" id="IPR052178">
    <property type="entry name" value="Sec_Metab_Biosynth_SDR"/>
</dbReference>
<name>A0A1Y5SH16_9RHOB</name>
<dbReference type="Gene3D" id="3.40.50.720">
    <property type="entry name" value="NAD(P)-binding Rossmann-like Domain"/>
    <property type="match status" value="1"/>
</dbReference>
<evidence type="ECO:0000256" key="3">
    <source>
        <dbReference type="ARBA" id="ARBA00023002"/>
    </source>
</evidence>
<dbReference type="RefSeq" id="WP_085795603.1">
    <property type="nucleotide sequence ID" value="NZ_FWFO01000001.1"/>
</dbReference>
<evidence type="ECO:0000256" key="4">
    <source>
        <dbReference type="RuleBase" id="RU000363"/>
    </source>
</evidence>
<reference evidence="5 6" key="1">
    <citation type="submission" date="2017-03" db="EMBL/GenBank/DDBJ databases">
        <authorList>
            <person name="Afonso C.L."/>
            <person name="Miller P.J."/>
            <person name="Scott M.A."/>
            <person name="Spackman E."/>
            <person name="Goraichik I."/>
            <person name="Dimitrov K.M."/>
            <person name="Suarez D.L."/>
            <person name="Swayne D.E."/>
        </authorList>
    </citation>
    <scope>NUCLEOTIDE SEQUENCE [LARGE SCALE GENOMIC DNA]</scope>
    <source>
        <strain evidence="5 6">CECT 7639</strain>
    </source>
</reference>
<dbReference type="InterPro" id="IPR020904">
    <property type="entry name" value="Sc_DH/Rdtase_CS"/>
</dbReference>
<evidence type="ECO:0000256" key="1">
    <source>
        <dbReference type="ARBA" id="ARBA00006484"/>
    </source>
</evidence>
<keyword evidence="3 5" id="KW-0560">Oxidoreductase</keyword>
<protein>
    <submittedName>
        <fullName evidence="5">Rhamnolipids biosynthesis 3-oxoacyl-[acyl-carrier-protein] reductase</fullName>
        <ecNumber evidence="5">1.1.1.100</ecNumber>
    </submittedName>
</protein>
<comment type="similarity">
    <text evidence="1 4">Belongs to the short-chain dehydrogenases/reductases (SDR) family.</text>
</comment>
<evidence type="ECO:0000256" key="2">
    <source>
        <dbReference type="ARBA" id="ARBA00022857"/>
    </source>
</evidence>
<keyword evidence="6" id="KW-1185">Reference proteome</keyword>
<keyword evidence="2" id="KW-0521">NADP</keyword>
<dbReference type="PANTHER" id="PTHR43618">
    <property type="entry name" value="7-ALPHA-HYDROXYSTEROID DEHYDROGENASE"/>
    <property type="match status" value="1"/>
</dbReference>
<accession>A0A1Y5SH16</accession>
<dbReference type="GO" id="GO:0004316">
    <property type="term" value="F:3-oxoacyl-[acyl-carrier-protein] reductase (NADPH) activity"/>
    <property type="evidence" value="ECO:0007669"/>
    <property type="project" value="UniProtKB-EC"/>
</dbReference>
<dbReference type="Pfam" id="PF00106">
    <property type="entry name" value="adh_short"/>
    <property type="match status" value="1"/>
</dbReference>
<dbReference type="SUPFAM" id="SSF51735">
    <property type="entry name" value="NAD(P)-binding Rossmann-fold domains"/>
    <property type="match status" value="1"/>
</dbReference>
<dbReference type="FunFam" id="3.40.50.720:FF:000084">
    <property type="entry name" value="Short-chain dehydrogenase reductase"/>
    <property type="match status" value="1"/>
</dbReference>
<dbReference type="InterPro" id="IPR036291">
    <property type="entry name" value="NAD(P)-bd_dom_sf"/>
</dbReference>
<gene>
    <name evidence="5" type="primary">rhlG</name>
    <name evidence="5" type="ORF">TRL7639_02090</name>
</gene>
<dbReference type="EMBL" id="FWFO01000001">
    <property type="protein sequence ID" value="SLN40519.1"/>
    <property type="molecule type" value="Genomic_DNA"/>
</dbReference>
<proteinExistence type="inferred from homology"/>